<dbReference type="Pfam" id="PF14808">
    <property type="entry name" value="TMEM164"/>
    <property type="match status" value="1"/>
</dbReference>
<dbReference type="AlphaFoldDB" id="A0A0U2XXU9"/>
<feature type="transmembrane region" description="Helical" evidence="1">
    <location>
        <begin position="15"/>
        <end position="33"/>
    </location>
</feature>
<feature type="transmembrane region" description="Helical" evidence="1">
    <location>
        <begin position="70"/>
        <end position="90"/>
    </location>
</feature>
<dbReference type="InterPro" id="IPR011737">
    <property type="entry name" value="CHP02206_TP0381"/>
</dbReference>
<feature type="transmembrane region" description="Helical" evidence="1">
    <location>
        <begin position="102"/>
        <end position="122"/>
    </location>
</feature>
<dbReference type="NCBIfam" id="TIGR02206">
    <property type="entry name" value="intg_mem_TP0381"/>
    <property type="match status" value="1"/>
</dbReference>
<feature type="transmembrane region" description="Helical" evidence="1">
    <location>
        <begin position="45"/>
        <end position="64"/>
    </location>
</feature>
<feature type="transmembrane region" description="Helical" evidence="1">
    <location>
        <begin position="205"/>
        <end position="228"/>
    </location>
</feature>
<feature type="transmembrane region" description="Helical" evidence="1">
    <location>
        <begin position="128"/>
        <end position="148"/>
    </location>
</feature>
<name>A0A0U2XXU9_9BACT</name>
<evidence type="ECO:0008006" key="3">
    <source>
        <dbReference type="Google" id="ProtNLM"/>
    </source>
</evidence>
<keyword evidence="1" id="KW-1133">Transmembrane helix</keyword>
<keyword evidence="1" id="KW-0472">Membrane</keyword>
<evidence type="ECO:0000256" key="1">
    <source>
        <dbReference type="SAM" id="Phobius"/>
    </source>
</evidence>
<proteinExistence type="predicted"/>
<feature type="transmembrane region" description="Helical" evidence="1">
    <location>
        <begin position="160"/>
        <end position="185"/>
    </location>
</feature>
<keyword evidence="1" id="KW-0812">Transmembrane</keyword>
<protein>
    <recommendedName>
        <fullName evidence="3">TIGR02206 family membrane protein</fullName>
    </recommendedName>
</protein>
<evidence type="ECO:0000313" key="2">
    <source>
        <dbReference type="EMBL" id="ALS56193.1"/>
    </source>
</evidence>
<accession>A0A0U2XXU9</accession>
<dbReference type="EMBL" id="KT201090">
    <property type="protein sequence ID" value="ALS56193.1"/>
    <property type="molecule type" value="Genomic_DNA"/>
</dbReference>
<organism evidence="2">
    <name type="scientific">uncultured bacterium EIL27G07</name>
    <dbReference type="NCBI Taxonomy" id="1768202"/>
    <lineage>
        <taxon>Bacteria</taxon>
        <taxon>environmental samples</taxon>
    </lineage>
</organism>
<reference evidence="2" key="1">
    <citation type="journal article" date="2016" name="ISME J.">
        <title>Functional metagenomic screen reveals new and diverse microbial rhodopsins.</title>
        <authorList>
            <person name="Pushkarev A."/>
            <person name="Beja O."/>
        </authorList>
    </citation>
    <scope>NUCLEOTIDE SEQUENCE</scope>
</reference>
<sequence>MIEPFILFGEQHIETLAYTFGIIVLICLISNFISTSLQNIVTKIIGISLLGFEILRPFLYIFVFEKPWETYLPLHMCAFSAFLIGIFLLSKSRNQMFFELPYYWGVGGATMALATPDLTLGWPDVEYFFFFYGHGQILLGVFFALTVLKYRPHLQNFWRMAVTTILLLIPIYAANILIGGDANYWYLMDKPAGDSLAVFMPEAPYHILGIAPLALIVFFITYVPFLLWDKFKKA</sequence>